<dbReference type="Pfam" id="PF13614">
    <property type="entry name" value="AAA_31"/>
    <property type="match status" value="1"/>
</dbReference>
<evidence type="ECO:0000256" key="16">
    <source>
        <dbReference type="SAM" id="MobiDB-lite"/>
    </source>
</evidence>
<dbReference type="GO" id="GO:0005886">
    <property type="term" value="C:plasma membrane"/>
    <property type="evidence" value="ECO:0007669"/>
    <property type="project" value="UniProtKB-SubCell"/>
</dbReference>
<dbReference type="RefSeq" id="WP_145155574.1">
    <property type="nucleotide sequence ID" value="NZ_VNIM01000140.1"/>
</dbReference>
<evidence type="ECO:0000259" key="18">
    <source>
        <dbReference type="Pfam" id="PF02706"/>
    </source>
</evidence>
<dbReference type="PANTHER" id="PTHR32309:SF13">
    <property type="entry name" value="FERRIC ENTEROBACTIN TRANSPORT PROTEIN FEPE"/>
    <property type="match status" value="1"/>
</dbReference>
<accession>A0A558QSM8</accession>
<dbReference type="GO" id="GO:0004713">
    <property type="term" value="F:protein tyrosine kinase activity"/>
    <property type="evidence" value="ECO:0007669"/>
    <property type="project" value="TreeGrafter"/>
</dbReference>
<dbReference type="InterPro" id="IPR003856">
    <property type="entry name" value="LPS_length_determ_N"/>
</dbReference>
<dbReference type="InterPro" id="IPR025669">
    <property type="entry name" value="AAA_dom"/>
</dbReference>
<protein>
    <recommendedName>
        <fullName evidence="4">non-specific protein-tyrosine kinase</fullName>
        <ecNumber evidence="4">2.7.10.2</ecNumber>
    </recommendedName>
</protein>
<comment type="caution">
    <text evidence="20">The sequence shown here is derived from an EMBL/GenBank/DDBJ whole genome shotgun (WGS) entry which is preliminary data.</text>
</comment>
<feature type="region of interest" description="Disordered" evidence="16">
    <location>
        <begin position="1"/>
        <end position="22"/>
    </location>
</feature>
<keyword evidence="6" id="KW-0997">Cell inner membrane</keyword>
<proteinExistence type="inferred from homology"/>
<reference evidence="20 21" key="1">
    <citation type="submission" date="2019-07" db="EMBL/GenBank/DDBJ databases">
        <title>Sphingomonas solaris sp. nov., isolated from a solar panel from Boston, Massachusetts.</title>
        <authorList>
            <person name="Tanner K."/>
            <person name="Pascual J."/>
            <person name="Mancuso C."/>
            <person name="Pereto J."/>
            <person name="Khalil A."/>
            <person name="Vilanova C."/>
        </authorList>
    </citation>
    <scope>NUCLEOTIDE SEQUENCE [LARGE SCALE GENOMIC DNA]</scope>
    <source>
        <strain evidence="20 21">R4DWN</strain>
    </source>
</reference>
<dbReference type="Gene3D" id="3.40.50.300">
    <property type="entry name" value="P-loop containing nucleotide triphosphate hydrolases"/>
    <property type="match status" value="1"/>
</dbReference>
<dbReference type="CDD" id="cd05387">
    <property type="entry name" value="BY-kinase"/>
    <property type="match status" value="1"/>
</dbReference>
<evidence type="ECO:0000256" key="9">
    <source>
        <dbReference type="ARBA" id="ARBA00022741"/>
    </source>
</evidence>
<keyword evidence="13 17" id="KW-0472">Membrane</keyword>
<evidence type="ECO:0000256" key="6">
    <source>
        <dbReference type="ARBA" id="ARBA00022519"/>
    </source>
</evidence>
<feature type="domain" description="AAA" evidence="19">
    <location>
        <begin position="334"/>
        <end position="470"/>
    </location>
</feature>
<comment type="catalytic activity">
    <reaction evidence="15">
        <text>L-tyrosyl-[protein] + ATP = O-phospho-L-tyrosyl-[protein] + ADP + H(+)</text>
        <dbReference type="Rhea" id="RHEA:10596"/>
        <dbReference type="Rhea" id="RHEA-COMP:10136"/>
        <dbReference type="Rhea" id="RHEA-COMP:20101"/>
        <dbReference type="ChEBI" id="CHEBI:15378"/>
        <dbReference type="ChEBI" id="CHEBI:30616"/>
        <dbReference type="ChEBI" id="CHEBI:46858"/>
        <dbReference type="ChEBI" id="CHEBI:61978"/>
        <dbReference type="ChEBI" id="CHEBI:456216"/>
        <dbReference type="EC" id="2.7.10.2"/>
    </reaction>
</comment>
<sequence>MDDARDLETPERTGEGTGRHPVARAPHEIAAEVPRGFSPRAILDAVRRRRRVFLIALAAVLAIGLALLAIQPARYTATAEVVLDTSDGVLAPRAATQRTTEERAGREIRLVRSREMAVAVATALKLDAGFLADDPRLLARIGRMFGSGPAPLDAAGQMRAIVDRLTGPLAVNRLEGTYSLTIGYTAGDPRTAARVANEYAVQYSSGRLAGATAAASPFDRPYARIISRAEPPLAPSSPRPLPVMALALLAGLLAGTAAALVVERRFSGITGGHEIEKLLGLPHLGNVPLLSTVLPAATSPLEAMVTEQMSAYAEAFRGVMMAVRQAGGRGTQAIAITSALPNEGKTTVAACLARSIALAGESVVLVDCDARRRDTSAIFGMAGRRPGLVEVLRYEATLDEALVRDTATGAWLLPLTGPMAEVSDLLSGPRMVELIEDLKRRFKRVLIDTAPILAISTTRALATMVDVVVMVVRWRATPDHAVVTALRMLPDDHVRIAGIVLAQVDMNRQVKFGHGDPAFYYKQYSQYYS</sequence>
<dbReference type="Proteomes" id="UP000318681">
    <property type="component" value="Unassembled WGS sequence"/>
</dbReference>
<dbReference type="InterPro" id="IPR005702">
    <property type="entry name" value="Wzc-like_C"/>
</dbReference>
<keyword evidence="7" id="KW-0808">Transferase</keyword>
<evidence type="ECO:0000256" key="2">
    <source>
        <dbReference type="ARBA" id="ARBA00007316"/>
    </source>
</evidence>
<evidence type="ECO:0000256" key="1">
    <source>
        <dbReference type="ARBA" id="ARBA00004429"/>
    </source>
</evidence>
<feature type="transmembrane region" description="Helical" evidence="17">
    <location>
        <begin position="52"/>
        <end position="70"/>
    </location>
</feature>
<keyword evidence="5" id="KW-1003">Cell membrane</keyword>
<dbReference type="PANTHER" id="PTHR32309">
    <property type="entry name" value="TYROSINE-PROTEIN KINASE"/>
    <property type="match status" value="1"/>
</dbReference>
<dbReference type="OrthoDB" id="230260at2"/>
<evidence type="ECO:0000313" key="20">
    <source>
        <dbReference type="EMBL" id="TVV70150.1"/>
    </source>
</evidence>
<keyword evidence="11" id="KW-0067">ATP-binding</keyword>
<evidence type="ECO:0000256" key="5">
    <source>
        <dbReference type="ARBA" id="ARBA00022475"/>
    </source>
</evidence>
<comment type="similarity">
    <text evidence="3">Belongs to the etk/wzc family.</text>
</comment>
<keyword evidence="14" id="KW-0829">Tyrosine-protein kinase</keyword>
<feature type="compositionally biased region" description="Basic and acidic residues" evidence="16">
    <location>
        <begin position="1"/>
        <end position="18"/>
    </location>
</feature>
<dbReference type="SUPFAM" id="SSF52540">
    <property type="entry name" value="P-loop containing nucleoside triphosphate hydrolases"/>
    <property type="match status" value="1"/>
</dbReference>
<evidence type="ECO:0000313" key="21">
    <source>
        <dbReference type="Proteomes" id="UP000318681"/>
    </source>
</evidence>
<gene>
    <name evidence="20" type="ORF">FOY91_19785</name>
</gene>
<evidence type="ECO:0000256" key="7">
    <source>
        <dbReference type="ARBA" id="ARBA00022679"/>
    </source>
</evidence>
<evidence type="ECO:0000259" key="19">
    <source>
        <dbReference type="Pfam" id="PF13614"/>
    </source>
</evidence>
<dbReference type="InterPro" id="IPR050445">
    <property type="entry name" value="Bact_polysacc_biosynth/exp"/>
</dbReference>
<keyword evidence="21" id="KW-1185">Reference proteome</keyword>
<dbReference type="AlphaFoldDB" id="A0A558QSM8"/>
<keyword evidence="12 17" id="KW-1133">Transmembrane helix</keyword>
<evidence type="ECO:0000256" key="14">
    <source>
        <dbReference type="ARBA" id="ARBA00023137"/>
    </source>
</evidence>
<evidence type="ECO:0000256" key="11">
    <source>
        <dbReference type="ARBA" id="ARBA00022840"/>
    </source>
</evidence>
<dbReference type="EC" id="2.7.10.2" evidence="4"/>
<keyword evidence="9" id="KW-0547">Nucleotide-binding</keyword>
<evidence type="ECO:0000256" key="10">
    <source>
        <dbReference type="ARBA" id="ARBA00022777"/>
    </source>
</evidence>
<comment type="subcellular location">
    <subcellularLocation>
        <location evidence="1">Cell inner membrane</location>
        <topology evidence="1">Multi-pass membrane protein</topology>
    </subcellularLocation>
</comment>
<evidence type="ECO:0000256" key="17">
    <source>
        <dbReference type="SAM" id="Phobius"/>
    </source>
</evidence>
<name>A0A558QSM8_9SPHN</name>
<organism evidence="20 21">
    <name type="scientific">Alterirhizorhabdus solaris</name>
    <dbReference type="NCBI Taxonomy" id="2529389"/>
    <lineage>
        <taxon>Bacteria</taxon>
        <taxon>Pseudomonadati</taxon>
        <taxon>Pseudomonadota</taxon>
        <taxon>Alphaproteobacteria</taxon>
        <taxon>Sphingomonadales</taxon>
        <taxon>Rhizorhabdaceae</taxon>
        <taxon>Alterirhizorhabdus</taxon>
    </lineage>
</organism>
<evidence type="ECO:0000256" key="8">
    <source>
        <dbReference type="ARBA" id="ARBA00022692"/>
    </source>
</evidence>
<keyword evidence="8 17" id="KW-0812">Transmembrane</keyword>
<dbReference type="EMBL" id="VNIM01000140">
    <property type="protein sequence ID" value="TVV70150.1"/>
    <property type="molecule type" value="Genomic_DNA"/>
</dbReference>
<evidence type="ECO:0000256" key="3">
    <source>
        <dbReference type="ARBA" id="ARBA00008883"/>
    </source>
</evidence>
<dbReference type="InterPro" id="IPR027417">
    <property type="entry name" value="P-loop_NTPase"/>
</dbReference>
<dbReference type="Pfam" id="PF02706">
    <property type="entry name" value="Wzz"/>
    <property type="match status" value="1"/>
</dbReference>
<feature type="domain" description="Polysaccharide chain length determinant N-terminal" evidence="18">
    <location>
        <begin position="41"/>
        <end position="121"/>
    </location>
</feature>
<evidence type="ECO:0000256" key="4">
    <source>
        <dbReference type="ARBA" id="ARBA00011903"/>
    </source>
</evidence>
<evidence type="ECO:0000256" key="12">
    <source>
        <dbReference type="ARBA" id="ARBA00022989"/>
    </source>
</evidence>
<keyword evidence="10" id="KW-0418">Kinase</keyword>
<comment type="similarity">
    <text evidence="2">Belongs to the CpsD/CapB family.</text>
</comment>
<evidence type="ECO:0000256" key="13">
    <source>
        <dbReference type="ARBA" id="ARBA00023136"/>
    </source>
</evidence>
<evidence type="ECO:0000256" key="15">
    <source>
        <dbReference type="ARBA" id="ARBA00051245"/>
    </source>
</evidence>